<dbReference type="InterPro" id="IPR045920">
    <property type="entry name" value="DUF6339"/>
</dbReference>
<dbReference type="AlphaFoldDB" id="A0A7L9VQM6"/>
<dbReference type="Pfam" id="PF19866">
    <property type="entry name" value="DUF6339"/>
    <property type="match status" value="1"/>
</dbReference>
<accession>A0A7L9VQM6</accession>
<proteinExistence type="predicted"/>
<protein>
    <submittedName>
        <fullName evidence="1">Uncharacterized protein</fullName>
    </submittedName>
</protein>
<name>A0A7L9VQM6_LIMMU</name>
<dbReference type="RefSeq" id="WP_056968607.1">
    <property type="nucleotide sequence ID" value="NZ_CP062965.1"/>
</dbReference>
<evidence type="ECO:0000313" key="1">
    <source>
        <dbReference type="EMBL" id="QOL68815.1"/>
    </source>
</evidence>
<geneLocation type="plasmid" evidence="1 2">
    <name>unnamed1</name>
</geneLocation>
<gene>
    <name evidence="1" type="ORF">LM011_00315</name>
</gene>
<evidence type="ECO:0000313" key="2">
    <source>
        <dbReference type="Proteomes" id="UP000593929"/>
    </source>
</evidence>
<organism evidence="1 2">
    <name type="scientific">Limosilactobacillus mucosae</name>
    <name type="common">Lactobacillus mucosae</name>
    <dbReference type="NCBI Taxonomy" id="97478"/>
    <lineage>
        <taxon>Bacteria</taxon>
        <taxon>Bacillati</taxon>
        <taxon>Bacillota</taxon>
        <taxon>Bacilli</taxon>
        <taxon>Lactobacillales</taxon>
        <taxon>Lactobacillaceae</taxon>
        <taxon>Limosilactobacillus</taxon>
    </lineage>
</organism>
<sequence>MCKMSIRWNDVNYGQAQAKNDYERLIVKDQNVVPIGFEDDPQAAEWEALRKQLIDARDEVFEEHGFDTAEKLDYDFDVAYGFKLHEILNENVGFNNREASNNDFWNWLSVRVIPDVVHSRWGDNPDHYFKISRRTWLKVIWWYIHICWDGSEEATYELIKNNTTDTIQGLIERPGIGYYVDVYHEIMKKYKDYQDRNLFRRVMKLNTARLMTTSPELVEGGIEAYVEDLFKKASGENK</sequence>
<dbReference type="Proteomes" id="UP000593929">
    <property type="component" value="Plasmid unnamed1"/>
</dbReference>
<dbReference type="EMBL" id="CP062965">
    <property type="protein sequence ID" value="QOL68815.1"/>
    <property type="molecule type" value="Genomic_DNA"/>
</dbReference>
<reference evidence="1 2" key="1">
    <citation type="submission" date="2020-10" db="EMBL/GenBank/DDBJ databases">
        <title>Genome sequencing of Lactobacillus mucosae KCTC 21011.</title>
        <authorList>
            <person name="Kim J."/>
        </authorList>
    </citation>
    <scope>NUCLEOTIDE SEQUENCE [LARGE SCALE GENOMIC DNA]</scope>
    <source>
        <strain evidence="1 2">LM011</strain>
        <plasmid evidence="1 2">unnamed1</plasmid>
    </source>
</reference>
<keyword evidence="1" id="KW-0614">Plasmid</keyword>